<dbReference type="InterPro" id="IPR001272">
    <property type="entry name" value="PEP_carboxykinase_ATP"/>
</dbReference>
<accession>A0ABD3FTR1</accession>
<protein>
    <submittedName>
        <fullName evidence="1">Uncharacterized protein</fullName>
    </submittedName>
</protein>
<organism evidence="1 2">
    <name type="scientific">Phytophthora oleae</name>
    <dbReference type="NCBI Taxonomy" id="2107226"/>
    <lineage>
        <taxon>Eukaryota</taxon>
        <taxon>Sar</taxon>
        <taxon>Stramenopiles</taxon>
        <taxon>Oomycota</taxon>
        <taxon>Peronosporomycetes</taxon>
        <taxon>Peronosporales</taxon>
        <taxon>Peronosporaceae</taxon>
        <taxon>Phytophthora</taxon>
    </lineage>
</organism>
<name>A0ABD3FTR1_9STRA</name>
<dbReference type="PANTHER" id="PTHR30031">
    <property type="entry name" value="PHOSPHOENOLPYRUVATE CARBOXYKINASE ATP"/>
    <property type="match status" value="1"/>
</dbReference>
<dbReference type="InterPro" id="IPR019651">
    <property type="entry name" value="Glutamate_DH_NAD-spec"/>
</dbReference>
<dbReference type="EMBL" id="JBIMZQ010000007">
    <property type="protein sequence ID" value="KAL3670307.1"/>
    <property type="molecule type" value="Genomic_DNA"/>
</dbReference>
<dbReference type="AlphaFoldDB" id="A0ABD3FTR1"/>
<sequence length="195" mass="21098">MMASTERGIMEPQATFSTCFGGAFMTLHPTEYADLLKNKLQEHNTHVYQINTGCTAGVYSVGKRMKLSFTSKCVDAVTSKMPFSMDRIDTSMVPPPRSKISTLQALPPVPGVGVQTVSDGSSRGLVNDTLDFQTSDRTGILGRLTLLVAEVERLGLSFMPISNMDEISSGVKLLFSPVNSTSVRTLSLSARLLNT</sequence>
<dbReference type="Gene3D" id="3.90.228.20">
    <property type="match status" value="1"/>
</dbReference>
<gene>
    <name evidence="1" type="ORF">V7S43_004618</name>
</gene>
<reference evidence="1 2" key="1">
    <citation type="submission" date="2024-09" db="EMBL/GenBank/DDBJ databases">
        <title>Genome sequencing and assembly of Phytophthora oleae, isolate VK10A, causative agent of rot of olive drupes.</title>
        <authorList>
            <person name="Conti Taguali S."/>
            <person name="Riolo M."/>
            <person name="La Spada F."/>
            <person name="Cacciola S.O."/>
            <person name="Dionisio G."/>
        </authorList>
    </citation>
    <scope>NUCLEOTIDE SEQUENCE [LARGE SCALE GENOMIC DNA]</scope>
    <source>
        <strain evidence="1 2">VK10A</strain>
    </source>
</reference>
<dbReference type="Pfam" id="PF01293">
    <property type="entry name" value="PEPCK_ATP"/>
    <property type="match status" value="1"/>
</dbReference>
<evidence type="ECO:0000313" key="1">
    <source>
        <dbReference type="EMBL" id="KAL3670307.1"/>
    </source>
</evidence>
<dbReference type="InterPro" id="IPR013035">
    <property type="entry name" value="PEP_carboxykinase_C"/>
</dbReference>
<dbReference type="SUPFAM" id="SSF53795">
    <property type="entry name" value="PEP carboxykinase-like"/>
    <property type="match status" value="1"/>
</dbReference>
<dbReference type="Pfam" id="PF10712">
    <property type="entry name" value="NAD-GH"/>
    <property type="match status" value="1"/>
</dbReference>
<evidence type="ECO:0000313" key="2">
    <source>
        <dbReference type="Proteomes" id="UP001632037"/>
    </source>
</evidence>
<dbReference type="PANTHER" id="PTHR30031:SF0">
    <property type="entry name" value="PHOSPHOENOLPYRUVATE CARBOXYKINASE (ATP)"/>
    <property type="match status" value="1"/>
</dbReference>
<comment type="caution">
    <text evidence="1">The sequence shown here is derived from an EMBL/GenBank/DDBJ whole genome shotgun (WGS) entry which is preliminary data.</text>
</comment>
<proteinExistence type="predicted"/>
<keyword evidence="2" id="KW-1185">Reference proteome</keyword>
<dbReference type="Proteomes" id="UP001632037">
    <property type="component" value="Unassembled WGS sequence"/>
</dbReference>